<organism evidence="1 2">
    <name type="scientific">Aquibacillus rhizosphaerae</name>
    <dbReference type="NCBI Taxonomy" id="3051431"/>
    <lineage>
        <taxon>Bacteria</taxon>
        <taxon>Bacillati</taxon>
        <taxon>Bacillota</taxon>
        <taxon>Bacilli</taxon>
        <taxon>Bacillales</taxon>
        <taxon>Bacillaceae</taxon>
        <taxon>Aquibacillus</taxon>
    </lineage>
</organism>
<gene>
    <name evidence="1" type="ORF">QQS35_03050</name>
</gene>
<dbReference type="EMBL" id="JASTZU010000016">
    <property type="protein sequence ID" value="MDL4839437.1"/>
    <property type="molecule type" value="Genomic_DNA"/>
</dbReference>
<dbReference type="RefSeq" id="WP_285930304.1">
    <property type="nucleotide sequence ID" value="NZ_JASTZU010000016.1"/>
</dbReference>
<comment type="caution">
    <text evidence="1">The sequence shown here is derived from an EMBL/GenBank/DDBJ whole genome shotgun (WGS) entry which is preliminary data.</text>
</comment>
<proteinExistence type="predicted"/>
<reference evidence="1 2" key="1">
    <citation type="submission" date="2023-06" db="EMBL/GenBank/DDBJ databases">
        <title>Aquibacillus rhizosphaerae LR5S19.</title>
        <authorList>
            <person name="Sun J.-Q."/>
        </authorList>
    </citation>
    <scope>NUCLEOTIDE SEQUENCE [LARGE SCALE GENOMIC DNA]</scope>
    <source>
        <strain evidence="1 2">LR5S19</strain>
    </source>
</reference>
<dbReference type="Proteomes" id="UP001235343">
    <property type="component" value="Unassembled WGS sequence"/>
</dbReference>
<evidence type="ECO:0000313" key="1">
    <source>
        <dbReference type="EMBL" id="MDL4839437.1"/>
    </source>
</evidence>
<name>A0ABT7L2J5_9BACI</name>
<protein>
    <submittedName>
        <fullName evidence="1">Uncharacterized protein</fullName>
    </submittedName>
</protein>
<sequence>MNIYEELKWQLITATQKDKVLKQLPINIQRIWSDRFTKASVNDYMSILKKLNSKSYFTEMVHTYVDSIMEYLMENPKNQEWFQYTGQKGGSTAFVCTQASYAKDKQNNTMEFLFFANDLSPLEQAKLTRNINSFQREFLKDKSFTEYVKSELTVKT</sequence>
<accession>A0ABT7L2J5</accession>
<evidence type="ECO:0000313" key="2">
    <source>
        <dbReference type="Proteomes" id="UP001235343"/>
    </source>
</evidence>
<keyword evidence="2" id="KW-1185">Reference proteome</keyword>